<feature type="region of interest" description="Disordered" evidence="2">
    <location>
        <begin position="741"/>
        <end position="934"/>
    </location>
</feature>
<evidence type="ECO:0000313" key="3">
    <source>
        <dbReference type="EMBL" id="CAH1973813.1"/>
    </source>
</evidence>
<gene>
    <name evidence="3" type="ORF">ACAOBT_LOCUS10753</name>
</gene>
<name>A0A9P0KFS5_ACAOB</name>
<dbReference type="Proteomes" id="UP001152888">
    <property type="component" value="Unassembled WGS sequence"/>
</dbReference>
<feature type="compositionally biased region" description="Low complexity" evidence="2">
    <location>
        <begin position="856"/>
        <end position="866"/>
    </location>
</feature>
<proteinExistence type="predicted"/>
<feature type="coiled-coil region" evidence="1">
    <location>
        <begin position="47"/>
        <end position="380"/>
    </location>
</feature>
<evidence type="ECO:0000256" key="1">
    <source>
        <dbReference type="SAM" id="Coils"/>
    </source>
</evidence>
<feature type="coiled-coil region" evidence="1">
    <location>
        <begin position="556"/>
        <end position="597"/>
    </location>
</feature>
<evidence type="ECO:0000256" key="2">
    <source>
        <dbReference type="SAM" id="MobiDB-lite"/>
    </source>
</evidence>
<dbReference type="OrthoDB" id="8191583at2759"/>
<keyword evidence="1" id="KW-0175">Coiled coil</keyword>
<feature type="coiled-coil region" evidence="1">
    <location>
        <begin position="626"/>
        <end position="653"/>
    </location>
</feature>
<dbReference type="AlphaFoldDB" id="A0A9P0KFS5"/>
<accession>A0A9P0KFS5</accession>
<dbReference type="EMBL" id="CAKOFQ010006815">
    <property type="protein sequence ID" value="CAH1973813.1"/>
    <property type="molecule type" value="Genomic_DNA"/>
</dbReference>
<organism evidence="3 4">
    <name type="scientific">Acanthoscelides obtectus</name>
    <name type="common">Bean weevil</name>
    <name type="synonym">Bruchus obtectus</name>
    <dbReference type="NCBI Taxonomy" id="200917"/>
    <lineage>
        <taxon>Eukaryota</taxon>
        <taxon>Metazoa</taxon>
        <taxon>Ecdysozoa</taxon>
        <taxon>Arthropoda</taxon>
        <taxon>Hexapoda</taxon>
        <taxon>Insecta</taxon>
        <taxon>Pterygota</taxon>
        <taxon>Neoptera</taxon>
        <taxon>Endopterygota</taxon>
        <taxon>Coleoptera</taxon>
        <taxon>Polyphaga</taxon>
        <taxon>Cucujiformia</taxon>
        <taxon>Chrysomeloidea</taxon>
        <taxon>Chrysomelidae</taxon>
        <taxon>Bruchinae</taxon>
        <taxon>Bruchini</taxon>
        <taxon>Acanthoscelides</taxon>
    </lineage>
</organism>
<dbReference type="PANTHER" id="PTHR23159:SF31">
    <property type="entry name" value="CENTROSOME-ASSOCIATED PROTEIN CEP250 ISOFORM X1"/>
    <property type="match status" value="1"/>
</dbReference>
<feature type="compositionally biased region" description="Polar residues" evidence="2">
    <location>
        <begin position="812"/>
        <end position="846"/>
    </location>
</feature>
<keyword evidence="4" id="KW-1185">Reference proteome</keyword>
<protein>
    <submittedName>
        <fullName evidence="3">Uncharacterized protein</fullName>
    </submittedName>
</protein>
<feature type="compositionally biased region" description="Polar residues" evidence="2">
    <location>
        <begin position="766"/>
        <end position="793"/>
    </location>
</feature>
<comment type="caution">
    <text evidence="3">The sequence shown here is derived from an EMBL/GenBank/DDBJ whole genome shotgun (WGS) entry which is preliminary data.</text>
</comment>
<reference evidence="3" key="1">
    <citation type="submission" date="2022-03" db="EMBL/GenBank/DDBJ databases">
        <authorList>
            <person name="Sayadi A."/>
        </authorList>
    </citation>
    <scope>NUCLEOTIDE SEQUENCE</scope>
</reference>
<evidence type="ECO:0000313" key="4">
    <source>
        <dbReference type="Proteomes" id="UP001152888"/>
    </source>
</evidence>
<feature type="compositionally biased region" description="Basic and acidic residues" evidence="2">
    <location>
        <begin position="868"/>
        <end position="883"/>
    </location>
</feature>
<sequence length="934" mass="107025">MGNALSSAYSGDQEIDPTLENTKIGAKYEVQTDGISSEAVLDETATCTDHIEQLREFEADLKTKREQRRGILRDKKMEFDRLRSEVERLNQENILLKSFRTEEEEDTTKSWSKIVELTEEVVKLKQENESYKKLQPASQSQEENTAAIEENEACLQKEEIEKLRKEIVKLKRELEVQKRFDCPDDILNENERLRRENDGLKMILDEKSRLLEDSEKLIEKNRELRISISKMQKELQELNTELIEFEKERQEYNTHVLALKDVISVSKNMLQIREAQLKELKQKVESIEASLQEKEMNILSQDLRMEYERQLENMRSLRTLYQERSRIEKLEREQMQSQLEEIKKQMEQEQNKNKELQERMEKVEADNSEKYDEIKHLESSLGLAKAEGRQYQAELTVINQLFSEILLGFNNSQDIGLDKLQRQLEDHHDLLQDIVVNEVSSEVSYALPKLLLDLLNNADTSKDCDTELENIETEGLKGGSADCQQPAINSKMNSPEEIVQNLPKVWRVLIELLSHQMAPTNSLSGEDDSENPCYKTVQTAKGPSLVASVSQTFIRLKDLILEKKALEKETNHLKQLNGHLENRLQDQAKRLEHVQSELSKTWHVVGKLQKQHHLLHTQEKILRYELAQKRKLLTDLKEELEYSREKSAQAREKNTNTEQQWRLLRNEFASRKKNAIILKDDINNSVESGYSDDRECSSEDEPGYETDVSECAQKNQEDVGKVCDVLEIIQNEIAGIAHVGEDSGSKDITDENVGDVSETVEDGETTENGSDSKGATSTTDNCDLNVQNRSESQTSERETNAHEDKTVLIQIPTRTTTNRTNDEVTNIRLNTNESVDVTENISSGHTSGDEAKNDASEVASTSSSSETFEERLARREERLKRLEGQASNLVNQAASTATKSVDISNKLDSLHKTYGSKSKEASDDDDEVDGDDQK</sequence>
<feature type="compositionally biased region" description="Polar residues" evidence="2">
    <location>
        <begin position="885"/>
        <end position="907"/>
    </location>
</feature>
<feature type="compositionally biased region" description="Acidic residues" evidence="2">
    <location>
        <begin position="922"/>
        <end position="934"/>
    </location>
</feature>
<feature type="compositionally biased region" description="Acidic residues" evidence="2">
    <location>
        <begin position="750"/>
        <end position="765"/>
    </location>
</feature>
<feature type="compositionally biased region" description="Basic and acidic residues" evidence="2">
    <location>
        <begin position="794"/>
        <end position="806"/>
    </location>
</feature>
<dbReference type="PANTHER" id="PTHR23159">
    <property type="entry name" value="CENTROSOMAL PROTEIN 2"/>
    <property type="match status" value="1"/>
</dbReference>